<keyword evidence="2" id="KW-1185">Reference proteome</keyword>
<organism evidence="1 2">
    <name type="scientific">Flavisphingopyxis soli</name>
    <dbReference type="NCBI Taxonomy" id="2601267"/>
    <lineage>
        <taxon>Bacteria</taxon>
        <taxon>Pseudomonadati</taxon>
        <taxon>Pseudomonadota</taxon>
        <taxon>Alphaproteobacteria</taxon>
        <taxon>Sphingomonadales</taxon>
        <taxon>Sphingopyxidaceae</taxon>
        <taxon>Flavisphingopyxis</taxon>
    </lineage>
</organism>
<reference evidence="1 2" key="1">
    <citation type="submission" date="2019-08" db="EMBL/GenBank/DDBJ databases">
        <title>Sphingorhabdus soil sp. nov., isolated from arctic soil.</title>
        <authorList>
            <person name="Liu Y."/>
        </authorList>
    </citation>
    <scope>NUCLEOTIDE SEQUENCE [LARGE SCALE GENOMIC DNA]</scope>
    <source>
        <strain evidence="1 2">D-2Q-5-6</strain>
    </source>
</reference>
<protein>
    <submittedName>
        <fullName evidence="1">Uncharacterized protein</fullName>
    </submittedName>
</protein>
<name>A0A5C6USS0_9SPHN</name>
<sequence length="135" mass="14154">MACIAALALSLAACGVPEVPESSDQQSGPAAAEPASLFAKANARASADPQQTLMRYCMDRISYWRDRGIVEHGGARPGVSRSNWRGLDDEGRRDILETAACIQASGLPGPAPGVVVVAGFPDVVQEEAVIEVAYE</sequence>
<accession>A0A5C6USS0</accession>
<dbReference type="Proteomes" id="UP000321129">
    <property type="component" value="Unassembled WGS sequence"/>
</dbReference>
<dbReference type="EMBL" id="VOPY01000001">
    <property type="protein sequence ID" value="TXC73938.1"/>
    <property type="molecule type" value="Genomic_DNA"/>
</dbReference>
<proteinExistence type="predicted"/>
<comment type="caution">
    <text evidence="1">The sequence shown here is derived from an EMBL/GenBank/DDBJ whole genome shotgun (WGS) entry which is preliminary data.</text>
</comment>
<dbReference type="AlphaFoldDB" id="A0A5C6USS0"/>
<gene>
    <name evidence="1" type="ORF">FSZ31_04245</name>
</gene>
<evidence type="ECO:0000313" key="2">
    <source>
        <dbReference type="Proteomes" id="UP000321129"/>
    </source>
</evidence>
<evidence type="ECO:0000313" key="1">
    <source>
        <dbReference type="EMBL" id="TXC73938.1"/>
    </source>
</evidence>